<comment type="caution">
    <text evidence="7">The sequence shown here is derived from an EMBL/GenBank/DDBJ whole genome shotgun (WGS) entry which is preliminary data.</text>
</comment>
<feature type="transmembrane region" description="Helical" evidence="5">
    <location>
        <begin position="100"/>
        <end position="120"/>
    </location>
</feature>
<feature type="region of interest" description="Disordered" evidence="4">
    <location>
        <begin position="24"/>
        <end position="43"/>
    </location>
</feature>
<feature type="compositionally biased region" description="Basic and acidic residues" evidence="4">
    <location>
        <begin position="24"/>
        <end position="33"/>
    </location>
</feature>
<feature type="region of interest" description="Disordered" evidence="4">
    <location>
        <begin position="343"/>
        <end position="372"/>
    </location>
</feature>
<organism evidence="7 8">
    <name type="scientific">Colocasia esculenta</name>
    <name type="common">Wild taro</name>
    <name type="synonym">Arum esculentum</name>
    <dbReference type="NCBI Taxonomy" id="4460"/>
    <lineage>
        <taxon>Eukaryota</taxon>
        <taxon>Viridiplantae</taxon>
        <taxon>Streptophyta</taxon>
        <taxon>Embryophyta</taxon>
        <taxon>Tracheophyta</taxon>
        <taxon>Spermatophyta</taxon>
        <taxon>Magnoliopsida</taxon>
        <taxon>Liliopsida</taxon>
        <taxon>Araceae</taxon>
        <taxon>Aroideae</taxon>
        <taxon>Colocasieae</taxon>
        <taxon>Colocasia</taxon>
    </lineage>
</organism>
<keyword evidence="5" id="KW-0472">Membrane</keyword>
<dbReference type="Pfam" id="PF00173">
    <property type="entry name" value="Cyt-b5"/>
    <property type="match status" value="1"/>
</dbReference>
<evidence type="ECO:0000313" key="8">
    <source>
        <dbReference type="Proteomes" id="UP000652761"/>
    </source>
</evidence>
<proteinExistence type="inferred from homology"/>
<dbReference type="GO" id="GO:0005496">
    <property type="term" value="F:steroid binding"/>
    <property type="evidence" value="ECO:0007669"/>
    <property type="project" value="UniProtKB-KW"/>
</dbReference>
<sequence>MQTNVHLIRDPTARAAVEDDRSLLTRATPERRTRSPCPPHGRSLRLYSPKLPPLLFSFPSAALPILPALHLHDGAAPSKGLGGYGGGRMRSPWKLITSPASLAALTVGIALAAVLLSYTYRKPVPPRLWTVDEVGLYNGTDKAKPILLAILGSVFDVTKGKSHYGPGGGYHHFAGRDASRAFISGNFTGDGLTDSLHGLSSVEMKSVVDWRAFYLRSYRFVGVLVGRYYDSSGNPTKHLKGVEAKAARGAQLLEKQKIEEDKIPSCNSRWSERDGGEVWCDVGYPRLMQRPLEIALTGKMSKRCVCLKEEELGRPDLEVYQGCDVLSKSCTNICGCRFLFGPEPNGPPRKRKGRTPARTVTCKTRKGSGGPS</sequence>
<dbReference type="PANTHER" id="PTHR10281">
    <property type="entry name" value="MEMBRANE-ASSOCIATED PROGESTERONE RECEPTOR COMPONENT-RELATED"/>
    <property type="match status" value="1"/>
</dbReference>
<keyword evidence="5" id="KW-0812">Transmembrane</keyword>
<dbReference type="GO" id="GO:0016020">
    <property type="term" value="C:membrane"/>
    <property type="evidence" value="ECO:0007669"/>
    <property type="project" value="TreeGrafter"/>
</dbReference>
<dbReference type="GO" id="GO:0012505">
    <property type="term" value="C:endomembrane system"/>
    <property type="evidence" value="ECO:0007669"/>
    <property type="project" value="TreeGrafter"/>
</dbReference>
<name>A0A843TTB9_COLES</name>
<evidence type="ECO:0000256" key="1">
    <source>
        <dbReference type="ARBA" id="ARBA00022665"/>
    </source>
</evidence>
<evidence type="ECO:0000256" key="4">
    <source>
        <dbReference type="SAM" id="MobiDB-lite"/>
    </source>
</evidence>
<dbReference type="InterPro" id="IPR001199">
    <property type="entry name" value="Cyt_B5-like_heme/steroid-bd"/>
</dbReference>
<evidence type="ECO:0000256" key="3">
    <source>
        <dbReference type="ARBA" id="ARBA00038357"/>
    </source>
</evidence>
<comment type="similarity">
    <text evidence="3">Belongs to the cytochrome b5 family. MAPR subfamily.</text>
</comment>
<evidence type="ECO:0000313" key="7">
    <source>
        <dbReference type="EMBL" id="MQL74295.1"/>
    </source>
</evidence>
<dbReference type="SMART" id="SM01117">
    <property type="entry name" value="Cyt-b5"/>
    <property type="match status" value="1"/>
</dbReference>
<dbReference type="PANTHER" id="PTHR10281:SF4">
    <property type="entry name" value="NEUFERRICIN"/>
    <property type="match status" value="1"/>
</dbReference>
<dbReference type="AlphaFoldDB" id="A0A843TTB9"/>
<protein>
    <recommendedName>
        <fullName evidence="6">Cytochrome b5 heme-binding domain-containing protein</fullName>
    </recommendedName>
</protein>
<accession>A0A843TTB9</accession>
<dbReference type="InterPro" id="IPR036400">
    <property type="entry name" value="Cyt_B5-like_heme/steroid_sf"/>
</dbReference>
<keyword evidence="1" id="KW-0754">Steroid-binding</keyword>
<dbReference type="Proteomes" id="UP000652761">
    <property type="component" value="Unassembled WGS sequence"/>
</dbReference>
<evidence type="ECO:0000256" key="2">
    <source>
        <dbReference type="ARBA" id="ARBA00023121"/>
    </source>
</evidence>
<keyword evidence="2" id="KW-0446">Lipid-binding</keyword>
<dbReference type="SUPFAM" id="SSF55856">
    <property type="entry name" value="Cytochrome b5-like heme/steroid binding domain"/>
    <property type="match status" value="1"/>
</dbReference>
<dbReference type="InterPro" id="IPR050577">
    <property type="entry name" value="MAPR/NEUFC/NENF-like"/>
</dbReference>
<dbReference type="Gene3D" id="3.10.120.10">
    <property type="entry name" value="Cytochrome b5-like heme/steroid binding domain"/>
    <property type="match status" value="1"/>
</dbReference>
<dbReference type="EMBL" id="NMUH01000200">
    <property type="protein sequence ID" value="MQL74295.1"/>
    <property type="molecule type" value="Genomic_DNA"/>
</dbReference>
<evidence type="ECO:0000259" key="6">
    <source>
        <dbReference type="SMART" id="SM01117"/>
    </source>
</evidence>
<dbReference type="OrthoDB" id="10257697at2759"/>
<keyword evidence="8" id="KW-1185">Reference proteome</keyword>
<gene>
    <name evidence="7" type="ORF">Taro_006657</name>
</gene>
<keyword evidence="5" id="KW-1133">Transmembrane helix</keyword>
<reference evidence="7" key="1">
    <citation type="submission" date="2017-07" db="EMBL/GenBank/DDBJ databases">
        <title>Taro Niue Genome Assembly and Annotation.</title>
        <authorList>
            <person name="Atibalentja N."/>
            <person name="Keating K."/>
            <person name="Fields C.J."/>
        </authorList>
    </citation>
    <scope>NUCLEOTIDE SEQUENCE</scope>
    <source>
        <strain evidence="7">Niue_2</strain>
        <tissue evidence="7">Leaf</tissue>
    </source>
</reference>
<feature type="domain" description="Cytochrome b5 heme-binding" evidence="6">
    <location>
        <begin position="129"/>
        <end position="225"/>
    </location>
</feature>
<evidence type="ECO:0000256" key="5">
    <source>
        <dbReference type="SAM" id="Phobius"/>
    </source>
</evidence>